<accession>A0AAD4QX10</accession>
<dbReference type="Proteomes" id="UP001201812">
    <property type="component" value="Unassembled WGS sequence"/>
</dbReference>
<proteinExistence type="predicted"/>
<evidence type="ECO:0000313" key="1">
    <source>
        <dbReference type="EMBL" id="KAI1694855.1"/>
    </source>
</evidence>
<protein>
    <submittedName>
        <fullName evidence="1">Uncharacterized protein</fullName>
    </submittedName>
</protein>
<reference evidence="1" key="1">
    <citation type="submission" date="2022-01" db="EMBL/GenBank/DDBJ databases">
        <title>Genome Sequence Resource for Two Populations of Ditylenchus destructor, the Migratory Endoparasitic Phytonematode.</title>
        <authorList>
            <person name="Zhang H."/>
            <person name="Lin R."/>
            <person name="Xie B."/>
        </authorList>
    </citation>
    <scope>NUCLEOTIDE SEQUENCE</scope>
    <source>
        <strain evidence="1">BazhouSP</strain>
    </source>
</reference>
<name>A0AAD4QX10_9BILA</name>
<dbReference type="AlphaFoldDB" id="A0AAD4QX10"/>
<dbReference type="EMBL" id="JAKKPZ010000463">
    <property type="protein sequence ID" value="KAI1694855.1"/>
    <property type="molecule type" value="Genomic_DNA"/>
</dbReference>
<gene>
    <name evidence="1" type="ORF">DdX_19904</name>
</gene>
<organism evidence="1 2">
    <name type="scientific">Ditylenchus destructor</name>
    <dbReference type="NCBI Taxonomy" id="166010"/>
    <lineage>
        <taxon>Eukaryota</taxon>
        <taxon>Metazoa</taxon>
        <taxon>Ecdysozoa</taxon>
        <taxon>Nematoda</taxon>
        <taxon>Chromadorea</taxon>
        <taxon>Rhabditida</taxon>
        <taxon>Tylenchina</taxon>
        <taxon>Tylenchomorpha</taxon>
        <taxon>Sphaerularioidea</taxon>
        <taxon>Anguinidae</taxon>
        <taxon>Anguininae</taxon>
        <taxon>Ditylenchus</taxon>
    </lineage>
</organism>
<evidence type="ECO:0000313" key="2">
    <source>
        <dbReference type="Proteomes" id="UP001201812"/>
    </source>
</evidence>
<keyword evidence="2" id="KW-1185">Reference proteome</keyword>
<comment type="caution">
    <text evidence="1">The sequence shown here is derived from an EMBL/GenBank/DDBJ whole genome shotgun (WGS) entry which is preliminary data.</text>
</comment>
<sequence>MSSTSSDDMAAMLNMGELYTTLESNFDNATTPKSYVIVILDANWPILESRRNNVNEIWRKINGGGEKFYHNYDQEWDDGDTCLLERFSIPSIL</sequence>